<dbReference type="EMBL" id="BAAAQT010000005">
    <property type="protein sequence ID" value="GAA2172370.1"/>
    <property type="molecule type" value="Genomic_DNA"/>
</dbReference>
<dbReference type="Pfam" id="PF03358">
    <property type="entry name" value="FMN_red"/>
    <property type="match status" value="1"/>
</dbReference>
<proteinExistence type="predicted"/>
<sequence>MRLVDHVVAPGVQPDVTEHGAARDDWPRIWEQVLAADILVLAGPIWLGDNSSQTRLAIERLYAHSGEVGDDGLPVYYGKVAGALVGGNEDGLKHCTSVILHALQHLGCTIPPNAEAGWIGEAGPGPSYGDELDDGSRAGFDNDFTQRNVTFMAWNLMHLAGILRAAGGIPAEGNLPGAWDGGSRWGFQNPEYR</sequence>
<dbReference type="Gene3D" id="3.40.50.360">
    <property type="match status" value="1"/>
</dbReference>
<evidence type="ECO:0000313" key="3">
    <source>
        <dbReference type="Proteomes" id="UP001501599"/>
    </source>
</evidence>
<dbReference type="SUPFAM" id="SSF52218">
    <property type="entry name" value="Flavoproteins"/>
    <property type="match status" value="1"/>
</dbReference>
<comment type="caution">
    <text evidence="2">The sequence shown here is derived from an EMBL/GenBank/DDBJ whole genome shotgun (WGS) entry which is preliminary data.</text>
</comment>
<dbReference type="InterPro" id="IPR005025">
    <property type="entry name" value="FMN_Rdtase-like_dom"/>
</dbReference>
<accession>A0ABP5MH57</accession>
<feature type="domain" description="NADPH-dependent FMN reductase-like" evidence="1">
    <location>
        <begin position="3"/>
        <end position="115"/>
    </location>
</feature>
<reference evidence="3" key="1">
    <citation type="journal article" date="2019" name="Int. J. Syst. Evol. Microbiol.">
        <title>The Global Catalogue of Microorganisms (GCM) 10K type strain sequencing project: providing services to taxonomists for standard genome sequencing and annotation.</title>
        <authorList>
            <consortium name="The Broad Institute Genomics Platform"/>
            <consortium name="The Broad Institute Genome Sequencing Center for Infectious Disease"/>
            <person name="Wu L."/>
            <person name="Ma J."/>
        </authorList>
    </citation>
    <scope>NUCLEOTIDE SEQUENCE [LARGE SCALE GENOMIC DNA]</scope>
    <source>
        <strain evidence="3">JCM 16026</strain>
    </source>
</reference>
<dbReference type="Proteomes" id="UP001501599">
    <property type="component" value="Unassembled WGS sequence"/>
</dbReference>
<organism evidence="2 3">
    <name type="scientific">Agrococcus versicolor</name>
    <dbReference type="NCBI Taxonomy" id="501482"/>
    <lineage>
        <taxon>Bacteria</taxon>
        <taxon>Bacillati</taxon>
        <taxon>Actinomycetota</taxon>
        <taxon>Actinomycetes</taxon>
        <taxon>Micrococcales</taxon>
        <taxon>Microbacteriaceae</taxon>
        <taxon>Agrococcus</taxon>
    </lineage>
</organism>
<evidence type="ECO:0000313" key="2">
    <source>
        <dbReference type="EMBL" id="GAA2172370.1"/>
    </source>
</evidence>
<evidence type="ECO:0000259" key="1">
    <source>
        <dbReference type="Pfam" id="PF03358"/>
    </source>
</evidence>
<gene>
    <name evidence="2" type="ORF">GCM10009846_10040</name>
</gene>
<keyword evidence="3" id="KW-1185">Reference proteome</keyword>
<dbReference type="InterPro" id="IPR029039">
    <property type="entry name" value="Flavoprotein-like_sf"/>
</dbReference>
<protein>
    <submittedName>
        <fullName evidence="2">Flavodoxin family protein</fullName>
    </submittedName>
</protein>
<name>A0ABP5MH57_9MICO</name>